<dbReference type="CDD" id="cd00082">
    <property type="entry name" value="HisKA"/>
    <property type="match status" value="1"/>
</dbReference>
<dbReference type="PRINTS" id="PR00344">
    <property type="entry name" value="BCTRLSENSOR"/>
</dbReference>
<evidence type="ECO:0000313" key="7">
    <source>
        <dbReference type="EMBL" id="MBZ5709748.1"/>
    </source>
</evidence>
<dbReference type="PROSITE" id="PS50109">
    <property type="entry name" value="HIS_KIN"/>
    <property type="match status" value="1"/>
</dbReference>
<dbReference type="PANTHER" id="PTHR43047">
    <property type="entry name" value="TWO-COMPONENT HISTIDINE PROTEIN KINASE"/>
    <property type="match status" value="1"/>
</dbReference>
<sequence>MKVAPLPDDEAQRLAALRGYGVLDSEPEADFDELTRFASELCGTPIALVSLVDAGRQWFKSRVGLDAAETPRDVAFCAHAILQRGVFEVEDASADPRFADNPLVAAAPSIRFYAGAPLVNADGFPLGTLCVIDRVPRSLDALQRHGLEVLGRQVIAQLELRRKLADLARARDQALAGVRAKDVFLATMGHELRTPLGGILGLSELLLEGPAGGQDGVADDLRAIQRAGSHLLEVVEDILGLAQLELDQPRLRPRRFDLDELLADVEATVRPLLRGRAVALNVGRSPTPVEADPTRVRQIVYNLVANAIRFTERGSVDVTVAREGDTLAVRVRDTGVGIPREKLALLFRDFSQVHGDHEAELRGTGLGLAISRRYARLMGGDIVAESEPGRGSTFTLTLPLAPAT</sequence>
<dbReference type="PANTHER" id="PTHR43047:SF72">
    <property type="entry name" value="OSMOSENSING HISTIDINE PROTEIN KINASE SLN1"/>
    <property type="match status" value="1"/>
</dbReference>
<dbReference type="InterPro" id="IPR003594">
    <property type="entry name" value="HATPase_dom"/>
</dbReference>
<dbReference type="SUPFAM" id="SSF55874">
    <property type="entry name" value="ATPase domain of HSP90 chaperone/DNA topoisomerase II/histidine kinase"/>
    <property type="match status" value="1"/>
</dbReference>
<dbReference type="SMART" id="SM00387">
    <property type="entry name" value="HATPase_c"/>
    <property type="match status" value="1"/>
</dbReference>
<dbReference type="InterPro" id="IPR036097">
    <property type="entry name" value="HisK_dim/P_sf"/>
</dbReference>
<dbReference type="EC" id="2.7.13.3" evidence="2"/>
<reference evidence="7" key="1">
    <citation type="submission" date="2021-08" db="EMBL/GenBank/DDBJ databases">
        <authorList>
            <person name="Stevens D.C."/>
        </authorList>
    </citation>
    <scope>NUCLEOTIDE SEQUENCE</scope>
    <source>
        <strain evidence="7">DSM 53165</strain>
    </source>
</reference>
<dbReference type="Pfam" id="PF02518">
    <property type="entry name" value="HATPase_c"/>
    <property type="match status" value="1"/>
</dbReference>
<name>A0ABS7TNE1_9BACT</name>
<dbReference type="SMART" id="SM00388">
    <property type="entry name" value="HisKA"/>
    <property type="match status" value="1"/>
</dbReference>
<feature type="domain" description="Histidine kinase" evidence="6">
    <location>
        <begin position="187"/>
        <end position="402"/>
    </location>
</feature>
<dbReference type="InterPro" id="IPR036890">
    <property type="entry name" value="HATPase_C_sf"/>
</dbReference>
<keyword evidence="3" id="KW-0597">Phosphoprotein</keyword>
<dbReference type="EMBL" id="JAIRAU010000008">
    <property type="protein sequence ID" value="MBZ5709748.1"/>
    <property type="molecule type" value="Genomic_DNA"/>
</dbReference>
<dbReference type="InterPro" id="IPR004358">
    <property type="entry name" value="Sig_transdc_His_kin-like_C"/>
</dbReference>
<accession>A0ABS7TNE1</accession>
<dbReference type="InterPro" id="IPR003018">
    <property type="entry name" value="GAF"/>
</dbReference>
<comment type="caution">
    <text evidence="7">The sequence shown here is derived from an EMBL/GenBank/DDBJ whole genome shotgun (WGS) entry which is preliminary data.</text>
</comment>
<evidence type="ECO:0000256" key="3">
    <source>
        <dbReference type="ARBA" id="ARBA00022553"/>
    </source>
</evidence>
<organism evidence="7 8">
    <name type="scientific">Nannocystis pusilla</name>
    <dbReference type="NCBI Taxonomy" id="889268"/>
    <lineage>
        <taxon>Bacteria</taxon>
        <taxon>Pseudomonadati</taxon>
        <taxon>Myxococcota</taxon>
        <taxon>Polyangia</taxon>
        <taxon>Nannocystales</taxon>
        <taxon>Nannocystaceae</taxon>
        <taxon>Nannocystis</taxon>
    </lineage>
</organism>
<keyword evidence="4" id="KW-0808">Transferase</keyword>
<evidence type="ECO:0000256" key="2">
    <source>
        <dbReference type="ARBA" id="ARBA00012438"/>
    </source>
</evidence>
<dbReference type="RefSeq" id="WP_224191514.1">
    <property type="nucleotide sequence ID" value="NZ_JAIRAU010000008.1"/>
</dbReference>
<dbReference type="SUPFAM" id="SSF55781">
    <property type="entry name" value="GAF domain-like"/>
    <property type="match status" value="1"/>
</dbReference>
<dbReference type="InterPro" id="IPR029016">
    <property type="entry name" value="GAF-like_dom_sf"/>
</dbReference>
<dbReference type="Pfam" id="PF00512">
    <property type="entry name" value="HisKA"/>
    <property type="match status" value="1"/>
</dbReference>
<dbReference type="Gene3D" id="3.30.565.10">
    <property type="entry name" value="Histidine kinase-like ATPase, C-terminal domain"/>
    <property type="match status" value="1"/>
</dbReference>
<protein>
    <recommendedName>
        <fullName evidence="2">histidine kinase</fullName>
        <ecNumber evidence="2">2.7.13.3</ecNumber>
    </recommendedName>
</protein>
<dbReference type="InterPro" id="IPR003661">
    <property type="entry name" value="HisK_dim/P_dom"/>
</dbReference>
<dbReference type="SUPFAM" id="SSF47384">
    <property type="entry name" value="Homodimeric domain of signal transducing histidine kinase"/>
    <property type="match status" value="1"/>
</dbReference>
<evidence type="ECO:0000256" key="4">
    <source>
        <dbReference type="ARBA" id="ARBA00022679"/>
    </source>
</evidence>
<dbReference type="InterPro" id="IPR005467">
    <property type="entry name" value="His_kinase_dom"/>
</dbReference>
<evidence type="ECO:0000256" key="1">
    <source>
        <dbReference type="ARBA" id="ARBA00000085"/>
    </source>
</evidence>
<evidence type="ECO:0000256" key="5">
    <source>
        <dbReference type="ARBA" id="ARBA00022777"/>
    </source>
</evidence>
<keyword evidence="5 7" id="KW-0418">Kinase</keyword>
<keyword evidence="8" id="KW-1185">Reference proteome</keyword>
<gene>
    <name evidence="7" type="ORF">K7C98_10830</name>
</gene>
<dbReference type="CDD" id="cd16922">
    <property type="entry name" value="HATPase_EvgS-ArcB-TorS-like"/>
    <property type="match status" value="1"/>
</dbReference>
<dbReference type="GO" id="GO:0016301">
    <property type="term" value="F:kinase activity"/>
    <property type="evidence" value="ECO:0007669"/>
    <property type="project" value="UniProtKB-KW"/>
</dbReference>
<dbReference type="Gene3D" id="1.10.287.130">
    <property type="match status" value="1"/>
</dbReference>
<comment type="catalytic activity">
    <reaction evidence="1">
        <text>ATP + protein L-histidine = ADP + protein N-phospho-L-histidine.</text>
        <dbReference type="EC" id="2.7.13.3"/>
    </reaction>
</comment>
<proteinExistence type="predicted"/>
<evidence type="ECO:0000313" key="8">
    <source>
        <dbReference type="Proteomes" id="UP001139031"/>
    </source>
</evidence>
<dbReference type="Gene3D" id="3.30.450.40">
    <property type="match status" value="1"/>
</dbReference>
<evidence type="ECO:0000259" key="6">
    <source>
        <dbReference type="PROSITE" id="PS50109"/>
    </source>
</evidence>
<dbReference type="Proteomes" id="UP001139031">
    <property type="component" value="Unassembled WGS sequence"/>
</dbReference>
<dbReference type="Pfam" id="PF01590">
    <property type="entry name" value="GAF"/>
    <property type="match status" value="1"/>
</dbReference>
<dbReference type="SMART" id="SM00065">
    <property type="entry name" value="GAF"/>
    <property type="match status" value="1"/>
</dbReference>